<gene>
    <name evidence="10" type="ORF">DP116_05515</name>
</gene>
<feature type="domain" description="Probable transposase IS891/IS1136/IS1341" evidence="7">
    <location>
        <begin position="204"/>
        <end position="307"/>
    </location>
</feature>
<dbReference type="Pfam" id="PF07282">
    <property type="entry name" value="Cas12f1-like_TNB"/>
    <property type="match status" value="1"/>
</dbReference>
<keyword evidence="3" id="KW-0479">Metal-binding</keyword>
<keyword evidence="4" id="KW-0862">Zinc</keyword>
<comment type="similarity">
    <text evidence="1">In the C-terminal section; belongs to the transposase 35 family.</text>
</comment>
<dbReference type="InterPro" id="IPR010095">
    <property type="entry name" value="Cas12f1-like_TNB"/>
</dbReference>
<keyword evidence="2" id="KW-0815">Transposition</keyword>
<evidence type="ECO:0000259" key="7">
    <source>
        <dbReference type="Pfam" id="PF01385"/>
    </source>
</evidence>
<name>A0ABX1P3P4_9CYAN</name>
<organism evidence="10 11">
    <name type="scientific">Brasilonema bromeliae SPC951</name>
    <dbReference type="NCBI Taxonomy" id="385972"/>
    <lineage>
        <taxon>Bacteria</taxon>
        <taxon>Bacillati</taxon>
        <taxon>Cyanobacteriota</taxon>
        <taxon>Cyanophyceae</taxon>
        <taxon>Nostocales</taxon>
        <taxon>Scytonemataceae</taxon>
        <taxon>Brasilonema</taxon>
        <taxon>Bromeliae group (in: Brasilonema)</taxon>
    </lineage>
</organism>
<dbReference type="Pfam" id="PF01385">
    <property type="entry name" value="OrfB_IS605"/>
    <property type="match status" value="1"/>
</dbReference>
<evidence type="ECO:0000259" key="8">
    <source>
        <dbReference type="Pfam" id="PF07282"/>
    </source>
</evidence>
<evidence type="ECO:0000256" key="2">
    <source>
        <dbReference type="ARBA" id="ARBA00022578"/>
    </source>
</evidence>
<evidence type="ECO:0000256" key="5">
    <source>
        <dbReference type="ARBA" id="ARBA00023125"/>
    </source>
</evidence>
<dbReference type="NCBIfam" id="NF040570">
    <property type="entry name" value="guided_TnpB"/>
    <property type="match status" value="1"/>
</dbReference>
<keyword evidence="11" id="KW-1185">Reference proteome</keyword>
<dbReference type="Proteomes" id="UP000718564">
    <property type="component" value="Unassembled WGS sequence"/>
</dbReference>
<feature type="domain" description="Transposase putative helix-turn-helix" evidence="9">
    <location>
        <begin position="1"/>
        <end position="45"/>
    </location>
</feature>
<evidence type="ECO:0000256" key="6">
    <source>
        <dbReference type="ARBA" id="ARBA00023172"/>
    </source>
</evidence>
<keyword evidence="5" id="KW-0238">DNA-binding</keyword>
<dbReference type="InterPro" id="IPR021027">
    <property type="entry name" value="Transposase_put_HTH"/>
</dbReference>
<dbReference type="EMBL" id="QMEB01000026">
    <property type="protein sequence ID" value="NMG18934.1"/>
    <property type="molecule type" value="Genomic_DNA"/>
</dbReference>
<dbReference type="InterPro" id="IPR001959">
    <property type="entry name" value="Transposase"/>
</dbReference>
<accession>A0ABX1P3P4</accession>
<keyword evidence="6" id="KW-0233">DNA recombination</keyword>
<evidence type="ECO:0000256" key="3">
    <source>
        <dbReference type="ARBA" id="ARBA00022723"/>
    </source>
</evidence>
<evidence type="ECO:0000313" key="11">
    <source>
        <dbReference type="Proteomes" id="UP000718564"/>
    </source>
</evidence>
<evidence type="ECO:0000259" key="9">
    <source>
        <dbReference type="Pfam" id="PF12323"/>
    </source>
</evidence>
<feature type="domain" description="Cas12f1-like TNB" evidence="8">
    <location>
        <begin position="321"/>
        <end position="385"/>
    </location>
</feature>
<sequence>MFNLTYEFKLKPTQQQVALFEEWLETHRRVYNHALAERKDWYKSRSCQINACSLRSCYIIRADAPRPTFASQCKSLTAARNATCFMPGNPSTAVAQESEYLKRVNAQSLQQTLRRLEKAFVSMWEQNHGFPRFKKAGRMRSFSFPQLGQNPLSNRYIKLPVIGAVKIRQSRSIPEGGVIKQARVVKRASGWYVMLTVQWDVNPPQRLPHGEAVGIDVGLTSFVATSNGLLVKRPRFFVDAERKLKLLQQRVSRKRIGSNNWKKAQKKVASLHEYVANCRKDWHRKLSHQICNDAGMVFVEDLNLIGLSRGMLGKHCLDAGFGQFFNILEQTCFKRDVYFQKVDSRKTSQICPNCGTETGKKELSERTHACSNCGYTTDRDVAAAQVVAIRGLAAVGHTVKMLAEGKFIGIPVKQESSYQ</sequence>
<evidence type="ECO:0000256" key="4">
    <source>
        <dbReference type="ARBA" id="ARBA00022833"/>
    </source>
</evidence>
<reference evidence="10 11" key="1">
    <citation type="submission" date="2018-06" db="EMBL/GenBank/DDBJ databases">
        <title>Comparative genomics of Brasilonema spp. strains.</title>
        <authorList>
            <person name="Alvarenga D.O."/>
            <person name="Fiore M.F."/>
            <person name="Varani A.M."/>
        </authorList>
    </citation>
    <scope>NUCLEOTIDE SEQUENCE [LARGE SCALE GENOMIC DNA]</scope>
    <source>
        <strain evidence="10 11">SPC951</strain>
    </source>
</reference>
<comment type="caution">
    <text evidence="10">The sequence shown here is derived from an EMBL/GenBank/DDBJ whole genome shotgun (WGS) entry which is preliminary data.</text>
</comment>
<proteinExistence type="inferred from homology"/>
<dbReference type="RefSeq" id="WP_169154216.1">
    <property type="nucleotide sequence ID" value="NZ_CAWPJE010000385.1"/>
</dbReference>
<dbReference type="Pfam" id="PF12323">
    <property type="entry name" value="HTH_OrfB_IS605"/>
    <property type="match status" value="1"/>
</dbReference>
<evidence type="ECO:0000313" key="10">
    <source>
        <dbReference type="EMBL" id="NMG18934.1"/>
    </source>
</evidence>
<evidence type="ECO:0000256" key="1">
    <source>
        <dbReference type="ARBA" id="ARBA00008761"/>
    </source>
</evidence>
<protein>
    <submittedName>
        <fullName evidence="10">Transposase</fullName>
    </submittedName>
</protein>